<comment type="subcellular location">
    <subcellularLocation>
        <location evidence="1">Nucleus</location>
    </subcellularLocation>
</comment>
<evidence type="ECO:0000256" key="4">
    <source>
        <dbReference type="ARBA" id="ARBA00022771"/>
    </source>
</evidence>
<evidence type="ECO:0000256" key="1">
    <source>
        <dbReference type="ARBA" id="ARBA00004123"/>
    </source>
</evidence>
<dbReference type="GO" id="GO:0071038">
    <property type="term" value="P:TRAMP-dependent tRNA surveillance pathway"/>
    <property type="evidence" value="ECO:0007669"/>
    <property type="project" value="TreeGrafter"/>
</dbReference>
<keyword evidence="6" id="KW-0539">Nucleus</keyword>
<accession>A0A9P5Q5J8</accession>
<evidence type="ECO:0000256" key="3">
    <source>
        <dbReference type="ARBA" id="ARBA00022737"/>
    </source>
</evidence>
<dbReference type="PANTHER" id="PTHR46543">
    <property type="entry name" value="ZINC FINGER CCHC DOMAIN-CONTAINING PROTEIN 7"/>
    <property type="match status" value="1"/>
</dbReference>
<keyword evidence="5" id="KW-0862">Zinc</keyword>
<dbReference type="Gene3D" id="4.10.60.10">
    <property type="entry name" value="Zinc finger, CCHC-type"/>
    <property type="match status" value="1"/>
</dbReference>
<dbReference type="GO" id="GO:0071037">
    <property type="term" value="P:nuclear polyadenylation-dependent snRNA catabolic process"/>
    <property type="evidence" value="ECO:0007669"/>
    <property type="project" value="TreeGrafter"/>
</dbReference>
<dbReference type="Proteomes" id="UP000772434">
    <property type="component" value="Unassembled WGS sequence"/>
</dbReference>
<dbReference type="EMBL" id="JADNRY010000008">
    <property type="protein sequence ID" value="KAF9075833.1"/>
    <property type="molecule type" value="Genomic_DNA"/>
</dbReference>
<evidence type="ECO:0000256" key="2">
    <source>
        <dbReference type="ARBA" id="ARBA00022723"/>
    </source>
</evidence>
<dbReference type="GO" id="GO:0071036">
    <property type="term" value="P:nuclear polyadenylation-dependent snoRNA catabolic process"/>
    <property type="evidence" value="ECO:0007669"/>
    <property type="project" value="TreeGrafter"/>
</dbReference>
<dbReference type="GO" id="GO:0008270">
    <property type="term" value="F:zinc ion binding"/>
    <property type="evidence" value="ECO:0007669"/>
    <property type="project" value="UniProtKB-KW"/>
</dbReference>
<evidence type="ECO:0000256" key="7">
    <source>
        <dbReference type="SAM" id="MobiDB-lite"/>
    </source>
</evidence>
<sequence>MVQPEVIDLTSDIDDVQLVKKRKDISQKDSSKPRKKSKSKSPKPENLFFVDVEIQPDSRPSPLKPEFNDSTGKLLLPAHVSVLGSVPVEIIAPASEDQDYVEYLDYGGPDELGITRYFQVQTDKAKTHSVIVCKRCGAKGQHRTTACPVIICLTCGVRNEHSTNSCPISKVCFSCGMKGHLNAVSGCWLRPCSSNSHVFHKSCPNRGKLANTYDDCDRCGSTVHATNACADSLFKTLQSNVKPPQECPTHWRIYTHTTAEDRTQIMEVRKSKQAYPLGQGGEGYIAEDCWCYNCGDSGHWGMIATPFHIFTTSLQTILLSGTTIF</sequence>
<evidence type="ECO:0008006" key="10">
    <source>
        <dbReference type="Google" id="ProtNLM"/>
    </source>
</evidence>
<dbReference type="GO" id="GO:0071031">
    <property type="term" value="P:nuclear mRNA surveillance of mRNA 3'-end processing"/>
    <property type="evidence" value="ECO:0007669"/>
    <property type="project" value="TreeGrafter"/>
</dbReference>
<dbReference type="GO" id="GO:0071039">
    <property type="term" value="P:nuclear polyadenylation-dependent CUT catabolic process"/>
    <property type="evidence" value="ECO:0007669"/>
    <property type="project" value="TreeGrafter"/>
</dbReference>
<keyword evidence="4" id="KW-0863">Zinc-finger</keyword>
<evidence type="ECO:0000256" key="6">
    <source>
        <dbReference type="ARBA" id="ARBA00023242"/>
    </source>
</evidence>
<dbReference type="OrthoDB" id="7608935at2759"/>
<dbReference type="GO" id="GO:0071035">
    <property type="term" value="P:nuclear polyadenylation-dependent rRNA catabolic process"/>
    <property type="evidence" value="ECO:0007669"/>
    <property type="project" value="TreeGrafter"/>
</dbReference>
<keyword evidence="9" id="KW-1185">Reference proteome</keyword>
<dbReference type="AlphaFoldDB" id="A0A9P5Q5J8"/>
<reference evidence="8" key="1">
    <citation type="submission" date="2020-11" db="EMBL/GenBank/DDBJ databases">
        <authorList>
            <consortium name="DOE Joint Genome Institute"/>
            <person name="Ahrendt S."/>
            <person name="Riley R."/>
            <person name="Andreopoulos W."/>
            <person name="Labutti K."/>
            <person name="Pangilinan J."/>
            <person name="Ruiz-Duenas F.J."/>
            <person name="Barrasa J.M."/>
            <person name="Sanchez-Garcia M."/>
            <person name="Camarero S."/>
            <person name="Miyauchi S."/>
            <person name="Serrano A."/>
            <person name="Linde D."/>
            <person name="Babiker R."/>
            <person name="Drula E."/>
            <person name="Ayuso-Fernandez I."/>
            <person name="Pacheco R."/>
            <person name="Padilla G."/>
            <person name="Ferreira P."/>
            <person name="Barriuso J."/>
            <person name="Kellner H."/>
            <person name="Castanera R."/>
            <person name="Alfaro M."/>
            <person name="Ramirez L."/>
            <person name="Pisabarro A.G."/>
            <person name="Kuo A."/>
            <person name="Tritt A."/>
            <person name="Lipzen A."/>
            <person name="He G."/>
            <person name="Yan M."/>
            <person name="Ng V."/>
            <person name="Cullen D."/>
            <person name="Martin F."/>
            <person name="Rosso M.-N."/>
            <person name="Henrissat B."/>
            <person name="Hibbett D."/>
            <person name="Martinez A.T."/>
            <person name="Grigoriev I.V."/>
        </authorList>
    </citation>
    <scope>NUCLEOTIDE SEQUENCE</scope>
    <source>
        <strain evidence="8">AH 40177</strain>
    </source>
</reference>
<evidence type="ECO:0000313" key="9">
    <source>
        <dbReference type="Proteomes" id="UP000772434"/>
    </source>
</evidence>
<name>A0A9P5Q5J8_9AGAR</name>
<keyword evidence="2" id="KW-0479">Metal-binding</keyword>
<feature type="region of interest" description="Disordered" evidence="7">
    <location>
        <begin position="20"/>
        <end position="46"/>
    </location>
</feature>
<proteinExistence type="predicted"/>
<evidence type="ECO:0000256" key="5">
    <source>
        <dbReference type="ARBA" id="ARBA00022833"/>
    </source>
</evidence>
<comment type="caution">
    <text evidence="8">The sequence shown here is derived from an EMBL/GenBank/DDBJ whole genome shotgun (WGS) entry which is preliminary data.</text>
</comment>
<dbReference type="GO" id="GO:0003723">
    <property type="term" value="F:RNA binding"/>
    <property type="evidence" value="ECO:0007669"/>
    <property type="project" value="TreeGrafter"/>
</dbReference>
<dbReference type="PANTHER" id="PTHR46543:SF1">
    <property type="entry name" value="ZINC FINGER CCHC DOMAIN-CONTAINING PROTEIN 7"/>
    <property type="match status" value="1"/>
</dbReference>
<protein>
    <recommendedName>
        <fullName evidence="10">CCHC-type domain-containing protein</fullName>
    </recommendedName>
</protein>
<dbReference type="InterPro" id="IPR051644">
    <property type="entry name" value="TRAMP_AT-DNA-binding"/>
</dbReference>
<keyword evidence="3" id="KW-0677">Repeat</keyword>
<dbReference type="GO" id="GO:0031499">
    <property type="term" value="C:TRAMP complex"/>
    <property type="evidence" value="ECO:0007669"/>
    <property type="project" value="TreeGrafter"/>
</dbReference>
<organism evidence="8 9">
    <name type="scientific">Rhodocollybia butyracea</name>
    <dbReference type="NCBI Taxonomy" id="206335"/>
    <lineage>
        <taxon>Eukaryota</taxon>
        <taxon>Fungi</taxon>
        <taxon>Dikarya</taxon>
        <taxon>Basidiomycota</taxon>
        <taxon>Agaricomycotina</taxon>
        <taxon>Agaricomycetes</taxon>
        <taxon>Agaricomycetidae</taxon>
        <taxon>Agaricales</taxon>
        <taxon>Marasmiineae</taxon>
        <taxon>Omphalotaceae</taxon>
        <taxon>Rhodocollybia</taxon>
    </lineage>
</organism>
<evidence type="ECO:0000313" key="8">
    <source>
        <dbReference type="EMBL" id="KAF9075833.1"/>
    </source>
</evidence>
<gene>
    <name evidence="8" type="ORF">BDP27DRAFT_960043</name>
</gene>